<dbReference type="PROSITE" id="PS01186">
    <property type="entry name" value="EGF_2"/>
    <property type="match status" value="1"/>
</dbReference>
<dbReference type="Pfam" id="PF00054">
    <property type="entry name" value="Laminin_G_1"/>
    <property type="match status" value="3"/>
</dbReference>
<dbReference type="GO" id="GO:0048513">
    <property type="term" value="P:animal organ development"/>
    <property type="evidence" value="ECO:0007669"/>
    <property type="project" value="UniProtKB-ARBA"/>
</dbReference>
<gene>
    <name evidence="5" type="ORF">KUF71_006959</name>
</gene>
<dbReference type="SMART" id="SM00179">
    <property type="entry name" value="EGF_CA"/>
    <property type="match status" value="2"/>
</dbReference>
<feature type="domain" description="Laminin G" evidence="3">
    <location>
        <begin position="1"/>
        <end position="150"/>
    </location>
</feature>
<evidence type="ECO:0000313" key="6">
    <source>
        <dbReference type="Proteomes" id="UP001219518"/>
    </source>
</evidence>
<dbReference type="SMART" id="SM00181">
    <property type="entry name" value="EGF"/>
    <property type="match status" value="2"/>
</dbReference>
<comment type="caution">
    <text evidence="5">The sequence shown here is derived from an EMBL/GenBank/DDBJ whole genome shotgun (WGS) entry which is preliminary data.</text>
</comment>
<dbReference type="CDD" id="cd00053">
    <property type="entry name" value="EGF"/>
    <property type="match status" value="1"/>
</dbReference>
<evidence type="ECO:0000313" key="5">
    <source>
        <dbReference type="EMBL" id="KAK3917428.1"/>
    </source>
</evidence>
<evidence type="ECO:0000256" key="2">
    <source>
        <dbReference type="PROSITE-ProRule" id="PRU00076"/>
    </source>
</evidence>
<dbReference type="Proteomes" id="UP001219518">
    <property type="component" value="Unassembled WGS sequence"/>
</dbReference>
<dbReference type="Gene3D" id="2.10.25.10">
    <property type="entry name" value="Laminin"/>
    <property type="match status" value="1"/>
</dbReference>
<feature type="domain" description="Laminin G" evidence="3">
    <location>
        <begin position="438"/>
        <end position="637"/>
    </location>
</feature>
<dbReference type="GO" id="GO:0030154">
    <property type="term" value="P:cell differentiation"/>
    <property type="evidence" value="ECO:0007669"/>
    <property type="project" value="UniProtKB-ARBA"/>
</dbReference>
<dbReference type="AlphaFoldDB" id="A0AAE1H9Y6"/>
<feature type="disulfide bond" evidence="2">
    <location>
        <begin position="162"/>
        <end position="179"/>
    </location>
</feature>
<feature type="domain" description="EGF-like" evidence="4">
    <location>
        <begin position="153"/>
        <end position="191"/>
    </location>
</feature>
<evidence type="ECO:0000259" key="4">
    <source>
        <dbReference type="PROSITE" id="PS50026"/>
    </source>
</evidence>
<keyword evidence="1 2" id="KW-1015">Disulfide bond</keyword>
<dbReference type="SMART" id="SM00282">
    <property type="entry name" value="LamG"/>
    <property type="match status" value="3"/>
</dbReference>
<feature type="domain" description="Laminin G" evidence="3">
    <location>
        <begin position="198"/>
        <end position="386"/>
    </location>
</feature>
<dbReference type="InterPro" id="IPR001791">
    <property type="entry name" value="Laminin_G"/>
</dbReference>
<keyword evidence="6" id="KW-1185">Reference proteome</keyword>
<dbReference type="PROSITE" id="PS00022">
    <property type="entry name" value="EGF_1"/>
    <property type="match status" value="1"/>
</dbReference>
<reference evidence="5" key="2">
    <citation type="journal article" date="2023" name="BMC Genomics">
        <title>Pest status, molecular evolution, and epigenetic factors derived from the genome assembly of Frankliniella fusca, a thysanopteran phytovirus vector.</title>
        <authorList>
            <person name="Catto M.A."/>
            <person name="Labadie P.E."/>
            <person name="Jacobson A.L."/>
            <person name="Kennedy G.G."/>
            <person name="Srinivasan R."/>
            <person name="Hunt B.G."/>
        </authorList>
    </citation>
    <scope>NUCLEOTIDE SEQUENCE</scope>
    <source>
        <strain evidence="5">PL_HMW_Pooled</strain>
    </source>
</reference>
<dbReference type="GO" id="GO:0016020">
    <property type="term" value="C:membrane"/>
    <property type="evidence" value="ECO:0007669"/>
    <property type="project" value="UniProtKB-SubCell"/>
</dbReference>
<protein>
    <submittedName>
        <fullName evidence="5">Pikachurin</fullName>
    </submittedName>
</protein>
<evidence type="ECO:0000259" key="3">
    <source>
        <dbReference type="PROSITE" id="PS50025"/>
    </source>
</evidence>
<dbReference type="InterPro" id="IPR000742">
    <property type="entry name" value="EGF"/>
</dbReference>
<dbReference type="PANTHER" id="PTHR15036">
    <property type="entry name" value="PIKACHURIN-LIKE PROTEIN"/>
    <property type="match status" value="1"/>
</dbReference>
<keyword evidence="2" id="KW-0245">EGF-like domain</keyword>
<dbReference type="Pfam" id="PF00008">
    <property type="entry name" value="EGF"/>
    <property type="match status" value="1"/>
</dbReference>
<proteinExistence type="predicted"/>
<dbReference type="EMBL" id="JAHWGI010000723">
    <property type="protein sequence ID" value="KAK3917428.1"/>
    <property type="molecule type" value="Genomic_DNA"/>
</dbReference>
<dbReference type="GO" id="GO:0005509">
    <property type="term" value="F:calcium ion binding"/>
    <property type="evidence" value="ECO:0007669"/>
    <property type="project" value="InterPro"/>
</dbReference>
<dbReference type="InterPro" id="IPR050372">
    <property type="entry name" value="Neurexin-related_CASP"/>
</dbReference>
<accession>A0AAE1H9Y6</accession>
<dbReference type="CDD" id="cd00054">
    <property type="entry name" value="EGF_CA"/>
    <property type="match status" value="1"/>
</dbReference>
<dbReference type="GO" id="GO:0009653">
    <property type="term" value="P:anatomical structure morphogenesis"/>
    <property type="evidence" value="ECO:0007669"/>
    <property type="project" value="UniProtKB-ARBA"/>
</dbReference>
<dbReference type="InterPro" id="IPR001881">
    <property type="entry name" value="EGF-like_Ca-bd_dom"/>
</dbReference>
<comment type="caution">
    <text evidence="2">Lacks conserved residue(s) required for the propagation of feature annotation.</text>
</comment>
<reference evidence="5" key="1">
    <citation type="submission" date="2021-07" db="EMBL/GenBank/DDBJ databases">
        <authorList>
            <person name="Catto M.A."/>
            <person name="Jacobson A."/>
            <person name="Kennedy G."/>
            <person name="Labadie P."/>
            <person name="Hunt B.G."/>
            <person name="Srinivasan R."/>
        </authorList>
    </citation>
    <scope>NUCLEOTIDE SEQUENCE</scope>
    <source>
        <strain evidence="5">PL_HMW_Pooled</strain>
        <tissue evidence="5">Head</tissue>
    </source>
</reference>
<dbReference type="PROSITE" id="PS50025">
    <property type="entry name" value="LAM_G_DOMAIN"/>
    <property type="match status" value="3"/>
</dbReference>
<dbReference type="SUPFAM" id="SSF49899">
    <property type="entry name" value="Concanavalin A-like lectins/glucanases"/>
    <property type="match status" value="3"/>
</dbReference>
<dbReference type="CDD" id="cd00110">
    <property type="entry name" value="LamG"/>
    <property type="match status" value="3"/>
</dbReference>
<feature type="disulfide bond" evidence="2">
    <location>
        <begin position="181"/>
        <end position="190"/>
    </location>
</feature>
<dbReference type="PROSITE" id="PS50026">
    <property type="entry name" value="EGF_3"/>
    <property type="match status" value="1"/>
</dbReference>
<organism evidence="5 6">
    <name type="scientific">Frankliniella fusca</name>
    <dbReference type="NCBI Taxonomy" id="407009"/>
    <lineage>
        <taxon>Eukaryota</taxon>
        <taxon>Metazoa</taxon>
        <taxon>Ecdysozoa</taxon>
        <taxon>Arthropoda</taxon>
        <taxon>Hexapoda</taxon>
        <taxon>Insecta</taxon>
        <taxon>Pterygota</taxon>
        <taxon>Neoptera</taxon>
        <taxon>Paraneoptera</taxon>
        <taxon>Thysanoptera</taxon>
        <taxon>Terebrantia</taxon>
        <taxon>Thripoidea</taxon>
        <taxon>Thripidae</taxon>
        <taxon>Frankliniella</taxon>
    </lineage>
</organism>
<dbReference type="PANTHER" id="PTHR15036:SF85">
    <property type="entry name" value="SP2353, ISOFORM A"/>
    <property type="match status" value="1"/>
</dbReference>
<sequence>MHVEFRPEAPDGVLLLAGERDDLTGDYLAVVLNKGFVEFRFDCGSGQGVVRSDETVVLNEWNRVSVHRQRWDASVRLNAGKWVTGRSKGLFSRITFREPLFLGGPGNTTGLVGKLPVDLGLHGCVRHLEVNGQVYDLSEDAMQGFDVEECGAGADRCSSAPCLHGGTCVSEAAAGPAVCLCPLGWAGERCDSRVDLDVLVPSFNGSSYLRYPGLGDAALSWLDLQLTLKPAAPSGVVLYNGARAAAVPGAGGDFVALALVDGHLEFSFDLGSGTAVVRSARPVSLGEWHEVRVSRTGRLAVLQVDDEAGAEVVAPGAFLQLSLPLSLYLGGLPPAAAATAPSVAPSLRDRPAFVGCIQKVLVNERPLHLLEHALAGVNVDTCPHPCGARPCSPRGRCVPRGDSFTCLCPGADPGADPAGQQPVTDCVSEHDPRVLEHRLSAGFSGNGHIHFTDMETVRRSLSDTLRVNMRLRTTSSSGLVLWLGRRPEDDDEEVRAVHQRHGVHPSFGNDFLAVAVHDGLVHLRLDLGSGELFLGYNLTRVDDGKWHRINVNRRGQEATISVDNGPAFGRTAPGRLRQLNANTGLYVGGAPDPQRLTRGRYSTGMVGCVADLVLGEDLDYHVRLDAPSGESVNVAACG</sequence>
<name>A0AAE1H9Y6_9NEOP</name>
<dbReference type="InterPro" id="IPR013320">
    <property type="entry name" value="ConA-like_dom_sf"/>
</dbReference>
<evidence type="ECO:0000256" key="1">
    <source>
        <dbReference type="ARBA" id="ARBA00023157"/>
    </source>
</evidence>
<dbReference type="Gene3D" id="2.60.120.200">
    <property type="match status" value="3"/>
</dbReference>